<evidence type="ECO:0000313" key="9">
    <source>
        <dbReference type="EMBL" id="SHF12702.1"/>
    </source>
</evidence>
<evidence type="ECO:0000256" key="6">
    <source>
        <dbReference type="ARBA" id="ARBA00023134"/>
    </source>
</evidence>
<feature type="domain" description="MobA-like NTP transferase" evidence="8">
    <location>
        <begin position="12"/>
        <end position="155"/>
    </location>
</feature>
<evidence type="ECO:0000256" key="5">
    <source>
        <dbReference type="ARBA" id="ARBA00022842"/>
    </source>
</evidence>
<evidence type="ECO:0000256" key="7">
    <source>
        <dbReference type="ARBA" id="ARBA00023150"/>
    </source>
</evidence>
<dbReference type="InterPro" id="IPR013482">
    <property type="entry name" value="Molybde_CF_guanTrfase"/>
</dbReference>
<dbReference type="STRING" id="213588.SAMN02745204_01847"/>
<evidence type="ECO:0000313" key="10">
    <source>
        <dbReference type="Proteomes" id="UP000242857"/>
    </source>
</evidence>
<evidence type="ECO:0000259" key="8">
    <source>
        <dbReference type="Pfam" id="PF12804"/>
    </source>
</evidence>
<dbReference type="AlphaFoldDB" id="A0A1M4Z4P8"/>
<dbReference type="PANTHER" id="PTHR19136">
    <property type="entry name" value="MOLYBDENUM COFACTOR GUANYLYLTRANSFERASE"/>
    <property type="match status" value="1"/>
</dbReference>
<dbReference type="GO" id="GO:0046872">
    <property type="term" value="F:metal ion binding"/>
    <property type="evidence" value="ECO:0007669"/>
    <property type="project" value="UniProtKB-KW"/>
</dbReference>
<evidence type="ECO:0000256" key="1">
    <source>
        <dbReference type="ARBA" id="ARBA00022490"/>
    </source>
</evidence>
<keyword evidence="3" id="KW-0479">Metal-binding</keyword>
<dbReference type="PANTHER" id="PTHR19136:SF81">
    <property type="entry name" value="MOLYBDENUM COFACTOR GUANYLYLTRANSFERASE"/>
    <property type="match status" value="1"/>
</dbReference>
<keyword evidence="4" id="KW-0547">Nucleotide-binding</keyword>
<reference evidence="10" key="1">
    <citation type="submission" date="2016-11" db="EMBL/GenBank/DDBJ databases">
        <authorList>
            <person name="Varghese N."/>
            <person name="Submissions S."/>
        </authorList>
    </citation>
    <scope>NUCLEOTIDE SEQUENCE [LARGE SCALE GENOMIC DNA]</scope>
    <source>
        <strain evidence="10">DSM 14834</strain>
    </source>
</reference>
<evidence type="ECO:0000256" key="4">
    <source>
        <dbReference type="ARBA" id="ARBA00022741"/>
    </source>
</evidence>
<sequence>MPATGTESGWTGVVLAGGQSRRMGRDKATLVWRGKTLLEHMCTRLQEAGATRIVVSGAVPEKGGVPDRVPGLGPLGGIASVAAVLDDGPLLVVPVDMPLIEPEWLARLAACQARCACYQGHMLPLWLQLDALSRRVLSDVLQHPPKDRSLKTLHAGQQGVFLPLPEQAATCLVNLNTPEQWQEVAS</sequence>
<dbReference type="CDD" id="cd02503">
    <property type="entry name" value="MobA"/>
    <property type="match status" value="1"/>
</dbReference>
<dbReference type="SUPFAM" id="SSF53448">
    <property type="entry name" value="Nucleotide-diphospho-sugar transferases"/>
    <property type="match status" value="1"/>
</dbReference>
<organism evidence="9 10">
    <name type="scientific">Thermomonas hydrothermalis</name>
    <dbReference type="NCBI Taxonomy" id="213588"/>
    <lineage>
        <taxon>Bacteria</taxon>
        <taxon>Pseudomonadati</taxon>
        <taxon>Pseudomonadota</taxon>
        <taxon>Gammaproteobacteria</taxon>
        <taxon>Lysobacterales</taxon>
        <taxon>Lysobacteraceae</taxon>
        <taxon>Thermomonas</taxon>
    </lineage>
</organism>
<keyword evidence="7" id="KW-0501">Molybdenum cofactor biosynthesis</keyword>
<evidence type="ECO:0000256" key="3">
    <source>
        <dbReference type="ARBA" id="ARBA00022723"/>
    </source>
</evidence>
<keyword evidence="5" id="KW-0460">Magnesium</keyword>
<dbReference type="Proteomes" id="UP000242857">
    <property type="component" value="Unassembled WGS sequence"/>
</dbReference>
<dbReference type="InterPro" id="IPR029044">
    <property type="entry name" value="Nucleotide-diphossugar_trans"/>
</dbReference>
<dbReference type="EMBL" id="FQUK01000032">
    <property type="protein sequence ID" value="SHF12702.1"/>
    <property type="molecule type" value="Genomic_DNA"/>
</dbReference>
<keyword evidence="1" id="KW-0963">Cytoplasm</keyword>
<dbReference type="InterPro" id="IPR025877">
    <property type="entry name" value="MobA-like_NTP_Trfase"/>
</dbReference>
<dbReference type="GO" id="GO:0005525">
    <property type="term" value="F:GTP binding"/>
    <property type="evidence" value="ECO:0007669"/>
    <property type="project" value="UniProtKB-KW"/>
</dbReference>
<accession>A0A1M4Z4P8</accession>
<proteinExistence type="predicted"/>
<keyword evidence="2" id="KW-0808">Transferase</keyword>
<protein>
    <submittedName>
        <fullName evidence="9">Molybdopterin-guanine dinucleotide biosynthesis protein A</fullName>
    </submittedName>
</protein>
<evidence type="ECO:0000256" key="2">
    <source>
        <dbReference type="ARBA" id="ARBA00022679"/>
    </source>
</evidence>
<dbReference type="GO" id="GO:1902758">
    <property type="term" value="P:bis(molybdopterin guanine dinucleotide)molybdenum biosynthetic process"/>
    <property type="evidence" value="ECO:0007669"/>
    <property type="project" value="TreeGrafter"/>
</dbReference>
<dbReference type="RefSeq" id="WP_072756296.1">
    <property type="nucleotide sequence ID" value="NZ_FQUK01000032.1"/>
</dbReference>
<dbReference type="OrthoDB" id="9788394at2"/>
<keyword evidence="10" id="KW-1185">Reference proteome</keyword>
<name>A0A1M4Z4P8_9GAMM</name>
<dbReference type="GO" id="GO:0016779">
    <property type="term" value="F:nucleotidyltransferase activity"/>
    <property type="evidence" value="ECO:0007669"/>
    <property type="project" value="TreeGrafter"/>
</dbReference>
<keyword evidence="6" id="KW-0342">GTP-binding</keyword>
<gene>
    <name evidence="9" type="ORF">SAMN02745204_01847</name>
</gene>
<dbReference type="Gene3D" id="3.90.550.10">
    <property type="entry name" value="Spore Coat Polysaccharide Biosynthesis Protein SpsA, Chain A"/>
    <property type="match status" value="1"/>
</dbReference>
<dbReference type="Pfam" id="PF12804">
    <property type="entry name" value="NTP_transf_3"/>
    <property type="match status" value="1"/>
</dbReference>